<comment type="caution">
    <text evidence="2">The sequence shown here is derived from an EMBL/GenBank/DDBJ whole genome shotgun (WGS) entry which is preliminary data.</text>
</comment>
<dbReference type="AlphaFoldDB" id="A0A3B0ALZ2"/>
<reference evidence="2 3" key="1">
    <citation type="journal article" date="2015" name="Antonie Van Leeuwenhoek">
        <title>Streptomyces klenkii sp. nov., isolated from deep marine sediment.</title>
        <authorList>
            <person name="Veyisoglu A."/>
            <person name="Sahin N."/>
        </authorList>
    </citation>
    <scope>NUCLEOTIDE SEQUENCE [LARGE SCALE GENOMIC DNA]</scope>
    <source>
        <strain evidence="2 3">KCTC 29202</strain>
    </source>
</reference>
<proteinExistence type="predicted"/>
<evidence type="ECO:0000256" key="1">
    <source>
        <dbReference type="SAM" id="MobiDB-lite"/>
    </source>
</evidence>
<feature type="compositionally biased region" description="Basic and acidic residues" evidence="1">
    <location>
        <begin position="1"/>
        <end position="23"/>
    </location>
</feature>
<sequence>MPPRVERGGTRQPNHDTALEGHMTDTTTVTHAPLLIFAGPVECLERECEEYATEDGHDDPGVERCSHIRVEEVCAGCSTQTGDGEFVAVVAWPCQHAAAGGGA</sequence>
<dbReference type="Proteomes" id="UP000270343">
    <property type="component" value="Unassembled WGS sequence"/>
</dbReference>
<keyword evidence="3" id="KW-1185">Reference proteome</keyword>
<name>A0A3B0ALZ2_9ACTN</name>
<accession>A0A3B0ALZ2</accession>
<dbReference type="EMBL" id="RBAM01000024">
    <property type="protein sequence ID" value="RKN61895.1"/>
    <property type="molecule type" value="Genomic_DNA"/>
</dbReference>
<feature type="region of interest" description="Disordered" evidence="1">
    <location>
        <begin position="1"/>
        <end position="26"/>
    </location>
</feature>
<evidence type="ECO:0000313" key="3">
    <source>
        <dbReference type="Proteomes" id="UP000270343"/>
    </source>
</evidence>
<protein>
    <submittedName>
        <fullName evidence="2">Uncharacterized protein</fullName>
    </submittedName>
</protein>
<gene>
    <name evidence="2" type="ORF">D7231_31995</name>
</gene>
<organism evidence="2 3">
    <name type="scientific">Streptomyces klenkii</name>
    <dbReference type="NCBI Taxonomy" id="1420899"/>
    <lineage>
        <taxon>Bacteria</taxon>
        <taxon>Bacillati</taxon>
        <taxon>Actinomycetota</taxon>
        <taxon>Actinomycetes</taxon>
        <taxon>Kitasatosporales</taxon>
        <taxon>Streptomycetaceae</taxon>
        <taxon>Streptomyces</taxon>
    </lineage>
</organism>
<evidence type="ECO:0000313" key="2">
    <source>
        <dbReference type="EMBL" id="RKN61895.1"/>
    </source>
</evidence>